<accession>A0A0J1BDS9</accession>
<name>A0A0J1BDS9_RHOIS</name>
<feature type="region of interest" description="Disordered" evidence="1">
    <location>
        <begin position="1"/>
        <end position="27"/>
    </location>
</feature>
<reference evidence="2" key="1">
    <citation type="submission" date="2015-05" db="EMBL/GenBank/DDBJ databases">
        <title>Permanent draft genome of Rhodopirellula islandicus K833.</title>
        <authorList>
            <person name="Kizina J."/>
            <person name="Richter M."/>
            <person name="Glockner F.O."/>
            <person name="Harder J."/>
        </authorList>
    </citation>
    <scope>NUCLEOTIDE SEQUENCE [LARGE SCALE GENOMIC DNA]</scope>
    <source>
        <strain evidence="2">K833</strain>
    </source>
</reference>
<protein>
    <submittedName>
        <fullName evidence="2">Uncharacterized protein</fullName>
    </submittedName>
</protein>
<organism evidence="2 3">
    <name type="scientific">Rhodopirellula islandica</name>
    <dbReference type="NCBI Taxonomy" id="595434"/>
    <lineage>
        <taxon>Bacteria</taxon>
        <taxon>Pseudomonadati</taxon>
        <taxon>Planctomycetota</taxon>
        <taxon>Planctomycetia</taxon>
        <taxon>Pirellulales</taxon>
        <taxon>Pirellulaceae</taxon>
        <taxon>Rhodopirellula</taxon>
    </lineage>
</organism>
<proteinExistence type="predicted"/>
<comment type="caution">
    <text evidence="2">The sequence shown here is derived from an EMBL/GenBank/DDBJ whole genome shotgun (WGS) entry which is preliminary data.</text>
</comment>
<evidence type="ECO:0000313" key="3">
    <source>
        <dbReference type="Proteomes" id="UP000036367"/>
    </source>
</evidence>
<dbReference type="STRING" id="595434.RISK_003283"/>
<dbReference type="Proteomes" id="UP000036367">
    <property type="component" value="Unassembled WGS sequence"/>
</dbReference>
<dbReference type="AlphaFoldDB" id="A0A0J1BDS9"/>
<sequence length="39" mass="4232">MLWNKASRGDFNASPQSIVQPPSPGGTWPTFVVEFATIP</sequence>
<evidence type="ECO:0000256" key="1">
    <source>
        <dbReference type="SAM" id="MobiDB-lite"/>
    </source>
</evidence>
<dbReference type="PATRIC" id="fig|595434.4.peg.3133"/>
<dbReference type="EMBL" id="LECT01000026">
    <property type="protein sequence ID" value="KLU04661.1"/>
    <property type="molecule type" value="Genomic_DNA"/>
</dbReference>
<gene>
    <name evidence="2" type="ORF">RISK_003283</name>
</gene>
<keyword evidence="3" id="KW-1185">Reference proteome</keyword>
<evidence type="ECO:0000313" key="2">
    <source>
        <dbReference type="EMBL" id="KLU04661.1"/>
    </source>
</evidence>